<evidence type="ECO:0000313" key="2">
    <source>
        <dbReference type="Proteomes" id="UP000246085"/>
    </source>
</evidence>
<dbReference type="AlphaFoldDB" id="A0A2U3Q285"/>
<reference evidence="1 2" key="1">
    <citation type="submission" date="2018-03" db="EMBL/GenBank/DDBJ databases">
        <authorList>
            <person name="Gully D."/>
        </authorList>
    </citation>
    <scope>NUCLEOTIDE SEQUENCE [LARGE SCALE GENOMIC DNA]</scope>
    <source>
        <strain evidence="1">ORS3257</strain>
    </source>
</reference>
<name>A0A2U3Q285_9BRAD</name>
<sequence length="41" mass="4477">MLETDHAWSFYGFAYPNHLAALDADVSTVRCATRSENSAAS</sequence>
<gene>
    <name evidence="1" type="ORF">BRAD3257_4540</name>
</gene>
<dbReference type="KEGG" id="bvz:BRAD3257_4540"/>
<evidence type="ECO:0000313" key="1">
    <source>
        <dbReference type="EMBL" id="SPP95524.1"/>
    </source>
</evidence>
<proteinExistence type="predicted"/>
<dbReference type="EMBL" id="LS398110">
    <property type="protein sequence ID" value="SPP95524.1"/>
    <property type="molecule type" value="Genomic_DNA"/>
</dbReference>
<dbReference type="Proteomes" id="UP000246085">
    <property type="component" value="Chromosome BRAD3257"/>
</dbReference>
<protein>
    <submittedName>
        <fullName evidence="1">Uncharacterized protein</fullName>
    </submittedName>
</protein>
<organism evidence="1 2">
    <name type="scientific">Bradyrhizobium vignae</name>
    <dbReference type="NCBI Taxonomy" id="1549949"/>
    <lineage>
        <taxon>Bacteria</taxon>
        <taxon>Pseudomonadati</taxon>
        <taxon>Pseudomonadota</taxon>
        <taxon>Alphaproteobacteria</taxon>
        <taxon>Hyphomicrobiales</taxon>
        <taxon>Nitrobacteraceae</taxon>
        <taxon>Bradyrhizobium</taxon>
    </lineage>
</organism>
<accession>A0A2U3Q285</accession>